<keyword evidence="2" id="KW-1185">Reference proteome</keyword>
<organism evidence="1 2">
    <name type="scientific">Shinella fusca</name>
    <dbReference type="NCBI Taxonomy" id="544480"/>
    <lineage>
        <taxon>Bacteria</taxon>
        <taxon>Pseudomonadati</taxon>
        <taxon>Pseudomonadota</taxon>
        <taxon>Alphaproteobacteria</taxon>
        <taxon>Hyphomicrobiales</taxon>
        <taxon>Rhizobiaceae</taxon>
        <taxon>Shinella</taxon>
    </lineage>
</organism>
<gene>
    <name evidence="1" type="ORF">HNQ66_000186</name>
</gene>
<dbReference type="EMBL" id="JACHIK010000001">
    <property type="protein sequence ID" value="MBB5040808.1"/>
    <property type="molecule type" value="Genomic_DNA"/>
</dbReference>
<evidence type="ECO:0000313" key="2">
    <source>
        <dbReference type="Proteomes" id="UP000535406"/>
    </source>
</evidence>
<dbReference type="AlphaFoldDB" id="A0A7W7YR39"/>
<comment type="caution">
    <text evidence="1">The sequence shown here is derived from an EMBL/GenBank/DDBJ whole genome shotgun (WGS) entry which is preliminary data.</text>
</comment>
<dbReference type="Proteomes" id="UP000535406">
    <property type="component" value="Unassembled WGS sequence"/>
</dbReference>
<sequence length="137" mass="14021">MPTNTAGSTARNYHKQLVHYLRKQVTFADEGDVVDVGTIPANAIVIGGGVMITTAFNDTATIDVGFRGGSTTDDPNGYATALVATAVGFKALDELAATTNIMQTSPAIVTASVNDGTGAVSAGVAEVIITFVLDNDQ</sequence>
<name>A0A7W7YR39_9HYPH</name>
<proteinExistence type="predicted"/>
<accession>A0A7W7YR39</accession>
<evidence type="ECO:0000313" key="1">
    <source>
        <dbReference type="EMBL" id="MBB5040808.1"/>
    </source>
</evidence>
<protein>
    <submittedName>
        <fullName evidence="1">Uncharacterized protein</fullName>
    </submittedName>
</protein>
<reference evidence="1 2" key="1">
    <citation type="submission" date="2020-08" db="EMBL/GenBank/DDBJ databases">
        <title>Genomic Encyclopedia of Type Strains, Phase IV (KMG-IV): sequencing the most valuable type-strain genomes for metagenomic binning, comparative biology and taxonomic classification.</title>
        <authorList>
            <person name="Goeker M."/>
        </authorList>
    </citation>
    <scope>NUCLEOTIDE SEQUENCE [LARGE SCALE GENOMIC DNA]</scope>
    <source>
        <strain evidence="1 2">DSM 21319</strain>
    </source>
</reference>
<dbReference type="RefSeq" id="WP_184139933.1">
    <property type="nucleotide sequence ID" value="NZ_JACHIK010000001.1"/>
</dbReference>